<proteinExistence type="inferred from homology"/>
<accession>A0A2T2XL40</accession>
<evidence type="ECO:0000313" key="4">
    <source>
        <dbReference type="Proteomes" id="UP000242972"/>
    </source>
</evidence>
<evidence type="ECO:0000256" key="1">
    <source>
        <dbReference type="ARBA" id="ARBA00007689"/>
    </source>
</evidence>
<protein>
    <recommendedName>
        <fullName evidence="2">YCII-related domain-containing protein</fullName>
    </recommendedName>
</protein>
<dbReference type="InterPro" id="IPR005545">
    <property type="entry name" value="YCII"/>
</dbReference>
<comment type="similarity">
    <text evidence="1">Belongs to the YciI family.</text>
</comment>
<dbReference type="Proteomes" id="UP000242972">
    <property type="component" value="Unassembled WGS sequence"/>
</dbReference>
<evidence type="ECO:0000259" key="2">
    <source>
        <dbReference type="Pfam" id="PF03795"/>
    </source>
</evidence>
<comment type="caution">
    <text evidence="3">The sequence shown here is derived from an EMBL/GenBank/DDBJ whole genome shotgun (WGS) entry which is preliminary data.</text>
</comment>
<dbReference type="SUPFAM" id="SSF54909">
    <property type="entry name" value="Dimeric alpha+beta barrel"/>
    <property type="match status" value="1"/>
</dbReference>
<evidence type="ECO:0000313" key="3">
    <source>
        <dbReference type="EMBL" id="PSR35209.1"/>
    </source>
</evidence>
<dbReference type="AlphaFoldDB" id="A0A2T2XL40"/>
<dbReference type="PANTHER" id="PTHR37828">
    <property type="entry name" value="GSR2449 PROTEIN"/>
    <property type="match status" value="1"/>
</dbReference>
<name>A0A2T2XL40_9FIRM</name>
<feature type="domain" description="YCII-related" evidence="2">
    <location>
        <begin position="1"/>
        <end position="81"/>
    </location>
</feature>
<dbReference type="PANTHER" id="PTHR37828:SF1">
    <property type="entry name" value="YCII-RELATED DOMAIN-CONTAINING PROTEIN"/>
    <property type="match status" value="1"/>
</dbReference>
<sequence>MKFVAWLTIVDHDKNLQHRPEHLAYIGEQYRAGKVSLAGPFADKSGGLVVYEAETMEEARRLANNDPIVSSGARTVVVKSWPILDLAKL</sequence>
<gene>
    <name evidence="3" type="ORF">C7B46_02020</name>
</gene>
<dbReference type="Gene3D" id="3.30.70.1060">
    <property type="entry name" value="Dimeric alpha+beta barrel"/>
    <property type="match status" value="1"/>
</dbReference>
<dbReference type="Pfam" id="PF03795">
    <property type="entry name" value="YCII"/>
    <property type="match status" value="1"/>
</dbReference>
<dbReference type="EMBL" id="PXYW01000003">
    <property type="protein sequence ID" value="PSR35209.1"/>
    <property type="molecule type" value="Genomic_DNA"/>
</dbReference>
<reference evidence="3 4" key="1">
    <citation type="journal article" date="2014" name="BMC Genomics">
        <title>Comparison of environmental and isolate Sulfobacillus genomes reveals diverse carbon, sulfur, nitrogen, and hydrogen metabolisms.</title>
        <authorList>
            <person name="Justice N.B."/>
            <person name="Norman A."/>
            <person name="Brown C.T."/>
            <person name="Singh A."/>
            <person name="Thomas B.C."/>
            <person name="Banfield J.F."/>
        </authorList>
    </citation>
    <scope>NUCLEOTIDE SEQUENCE [LARGE SCALE GENOMIC DNA]</scope>
    <source>
        <strain evidence="3">AMDSBA4</strain>
    </source>
</reference>
<organism evidence="3 4">
    <name type="scientific">Sulfobacillus benefaciens</name>
    <dbReference type="NCBI Taxonomy" id="453960"/>
    <lineage>
        <taxon>Bacteria</taxon>
        <taxon>Bacillati</taxon>
        <taxon>Bacillota</taxon>
        <taxon>Clostridia</taxon>
        <taxon>Eubacteriales</taxon>
        <taxon>Clostridiales Family XVII. Incertae Sedis</taxon>
        <taxon>Sulfobacillus</taxon>
    </lineage>
</organism>
<dbReference type="InterPro" id="IPR011008">
    <property type="entry name" value="Dimeric_a/b-barrel"/>
</dbReference>